<dbReference type="EMBL" id="JARJLG010000057">
    <property type="protein sequence ID" value="KAJ7757762.1"/>
    <property type="molecule type" value="Genomic_DNA"/>
</dbReference>
<organism evidence="1 2">
    <name type="scientific">Mycena maculata</name>
    <dbReference type="NCBI Taxonomy" id="230809"/>
    <lineage>
        <taxon>Eukaryota</taxon>
        <taxon>Fungi</taxon>
        <taxon>Dikarya</taxon>
        <taxon>Basidiomycota</taxon>
        <taxon>Agaricomycotina</taxon>
        <taxon>Agaricomycetes</taxon>
        <taxon>Agaricomycetidae</taxon>
        <taxon>Agaricales</taxon>
        <taxon>Marasmiineae</taxon>
        <taxon>Mycenaceae</taxon>
        <taxon>Mycena</taxon>
    </lineage>
</organism>
<protein>
    <submittedName>
        <fullName evidence="1">Uncharacterized protein</fullName>
    </submittedName>
</protein>
<name>A0AAD7J7G8_9AGAR</name>
<evidence type="ECO:0000313" key="2">
    <source>
        <dbReference type="Proteomes" id="UP001215280"/>
    </source>
</evidence>
<gene>
    <name evidence="1" type="ORF">DFH07DRAFT_458930</name>
</gene>
<keyword evidence="2" id="KW-1185">Reference proteome</keyword>
<reference evidence="1" key="1">
    <citation type="submission" date="2023-03" db="EMBL/GenBank/DDBJ databases">
        <title>Massive genome expansion in bonnet fungi (Mycena s.s.) driven by repeated elements and novel gene families across ecological guilds.</title>
        <authorList>
            <consortium name="Lawrence Berkeley National Laboratory"/>
            <person name="Harder C.B."/>
            <person name="Miyauchi S."/>
            <person name="Viragh M."/>
            <person name="Kuo A."/>
            <person name="Thoen E."/>
            <person name="Andreopoulos B."/>
            <person name="Lu D."/>
            <person name="Skrede I."/>
            <person name="Drula E."/>
            <person name="Henrissat B."/>
            <person name="Morin E."/>
            <person name="Kohler A."/>
            <person name="Barry K."/>
            <person name="LaButti K."/>
            <person name="Morin E."/>
            <person name="Salamov A."/>
            <person name="Lipzen A."/>
            <person name="Mereny Z."/>
            <person name="Hegedus B."/>
            <person name="Baldrian P."/>
            <person name="Stursova M."/>
            <person name="Weitz H."/>
            <person name="Taylor A."/>
            <person name="Grigoriev I.V."/>
            <person name="Nagy L.G."/>
            <person name="Martin F."/>
            <person name="Kauserud H."/>
        </authorList>
    </citation>
    <scope>NUCLEOTIDE SEQUENCE</scope>
    <source>
        <strain evidence="1">CBHHK188m</strain>
    </source>
</reference>
<dbReference type="AlphaFoldDB" id="A0AAD7J7G8"/>
<comment type="caution">
    <text evidence="1">The sequence shown here is derived from an EMBL/GenBank/DDBJ whole genome shotgun (WGS) entry which is preliminary data.</text>
</comment>
<proteinExistence type="predicted"/>
<evidence type="ECO:0000313" key="1">
    <source>
        <dbReference type="EMBL" id="KAJ7757762.1"/>
    </source>
</evidence>
<sequence>MSSTNTTDEVYSESEIYYRQLLRQKRGVPLHHPGPQQNLPEKYQRHGVAIGDVGRISPDGIFDFFFNIYLPADHPINENDVPEDFAPLQHYIRKDIFHLDFEAGTYVSSPSAQMLNLEAPSDEFPGGEFMFICDAPHGALLALPHGAHLEKLENLENMRQYVAKNAESWYRYINDVRGRGLVNGVLYLVTGWEKSPSWGMASFHSVREEFQLMFKPTMGADSAYNYRWKGIPGRKNPAHMKSFKHSETDTPLNQTTFVHGFSISLGGGIWARLFGDVGICQNVDFPFDSSGDPAFRSHSVGSSLFSWSLNFFSGGGATGSQQRAAREGDVFISDSSLTSKSFHPSGLINHFLLHKAPHATVVMSHDDDWRDILYDDGTDSIVEHPRELLQQINDQFDVVDKNGAIFFVSKSRIDEPDNTPYGCGS</sequence>
<accession>A0AAD7J7G8</accession>
<dbReference type="Proteomes" id="UP001215280">
    <property type="component" value="Unassembled WGS sequence"/>
</dbReference>